<feature type="domain" description="Toprim" evidence="15">
    <location>
        <begin position="262"/>
        <end position="344"/>
    </location>
</feature>
<comment type="caution">
    <text evidence="16">The sequence shown here is derived from an EMBL/GenBank/DDBJ whole genome shotgun (WGS) entry which is preliminary data.</text>
</comment>
<dbReference type="Gene3D" id="1.20.50.20">
    <property type="entry name" value="DnaG, RNA polymerase domain, helical bundle"/>
    <property type="match status" value="1"/>
</dbReference>
<dbReference type="Pfam" id="PF08275">
    <property type="entry name" value="DNAG_N"/>
    <property type="match status" value="1"/>
</dbReference>
<dbReference type="Pfam" id="PF08278">
    <property type="entry name" value="DnaG_DnaB_bind"/>
    <property type="match status" value="1"/>
</dbReference>
<gene>
    <name evidence="12" type="primary">dnaG</name>
    <name evidence="16" type="ORF">HCU74_04180</name>
</gene>
<comment type="function">
    <text evidence="12 13">RNA polymerase that catalyzes the synthesis of short RNA molecules used as primers for DNA polymerase during DNA replication.</text>
</comment>
<keyword evidence="9" id="KW-0460">Magnesium</keyword>
<keyword evidence="17" id="KW-1185">Reference proteome</keyword>
<dbReference type="CDD" id="cd03364">
    <property type="entry name" value="TOPRIM_DnaG_primases"/>
    <property type="match status" value="1"/>
</dbReference>
<name>A0ABX1GBU2_9GAMM</name>
<dbReference type="PANTHER" id="PTHR30313:SF2">
    <property type="entry name" value="DNA PRIMASE"/>
    <property type="match status" value="1"/>
</dbReference>
<dbReference type="SMART" id="SM00493">
    <property type="entry name" value="TOPRIM"/>
    <property type="match status" value="1"/>
</dbReference>
<dbReference type="EC" id="2.7.7.101" evidence="12"/>
<dbReference type="InterPro" id="IPR050219">
    <property type="entry name" value="DnaG_primase"/>
</dbReference>
<evidence type="ECO:0000313" key="16">
    <source>
        <dbReference type="EMBL" id="NKI16615.1"/>
    </source>
</evidence>
<evidence type="ECO:0000256" key="10">
    <source>
        <dbReference type="ARBA" id="ARBA00023125"/>
    </source>
</evidence>
<feature type="region of interest" description="Disordered" evidence="14">
    <location>
        <begin position="432"/>
        <end position="467"/>
    </location>
</feature>
<keyword evidence="4 12" id="KW-0548">Nucleotidyltransferase</keyword>
<keyword evidence="1 12" id="KW-0240">DNA-directed RNA polymerase</keyword>
<evidence type="ECO:0000256" key="12">
    <source>
        <dbReference type="HAMAP-Rule" id="MF_00974"/>
    </source>
</evidence>
<dbReference type="InterPro" id="IPR030846">
    <property type="entry name" value="DnaG_bac"/>
</dbReference>
<dbReference type="SUPFAM" id="SSF117023">
    <property type="entry name" value="DNA primase DnaG, C-terminal domain"/>
    <property type="match status" value="1"/>
</dbReference>
<evidence type="ECO:0000256" key="5">
    <source>
        <dbReference type="ARBA" id="ARBA00022705"/>
    </source>
</evidence>
<evidence type="ECO:0000256" key="9">
    <source>
        <dbReference type="ARBA" id="ARBA00022842"/>
    </source>
</evidence>
<evidence type="ECO:0000256" key="4">
    <source>
        <dbReference type="ARBA" id="ARBA00022695"/>
    </source>
</evidence>
<evidence type="ECO:0000256" key="11">
    <source>
        <dbReference type="ARBA" id="ARBA00023163"/>
    </source>
</evidence>
<evidence type="ECO:0000256" key="1">
    <source>
        <dbReference type="ARBA" id="ARBA00022478"/>
    </source>
</evidence>
<dbReference type="NCBIfam" id="TIGR01391">
    <property type="entry name" value="dnaG"/>
    <property type="match status" value="1"/>
</dbReference>
<dbReference type="Pfam" id="PF10410">
    <property type="entry name" value="DnaB_bind"/>
    <property type="match status" value="1"/>
</dbReference>
<comment type="subunit">
    <text evidence="12">Monomer. Interacts with DnaB.</text>
</comment>
<comment type="cofactor">
    <cofactor evidence="12 13">
        <name>Zn(2+)</name>
        <dbReference type="ChEBI" id="CHEBI:29105"/>
    </cofactor>
    <text evidence="12 13">Binds 1 zinc ion per monomer.</text>
</comment>
<comment type="domain">
    <text evidence="12">Contains an N-terminal zinc-binding domain, a central core domain that contains the primase activity, and a C-terminal DnaB-binding domain.</text>
</comment>
<dbReference type="PANTHER" id="PTHR30313">
    <property type="entry name" value="DNA PRIMASE"/>
    <property type="match status" value="1"/>
</dbReference>
<proteinExistence type="inferred from homology"/>
<comment type="catalytic activity">
    <reaction evidence="12">
        <text>ssDNA + n NTP = ssDNA/pppN(pN)n-1 hybrid + (n-1) diphosphate.</text>
        <dbReference type="EC" id="2.7.7.101"/>
    </reaction>
</comment>
<evidence type="ECO:0000256" key="2">
    <source>
        <dbReference type="ARBA" id="ARBA00022515"/>
    </source>
</evidence>
<dbReference type="SUPFAM" id="SSF56731">
    <property type="entry name" value="DNA primase core"/>
    <property type="match status" value="1"/>
</dbReference>
<dbReference type="RefSeq" id="WP_168449177.1">
    <property type="nucleotide sequence ID" value="NZ_JAAWWK010000002.1"/>
</dbReference>
<dbReference type="InterPro" id="IPR013264">
    <property type="entry name" value="DNAG_N"/>
</dbReference>
<dbReference type="Gene3D" id="3.90.980.10">
    <property type="entry name" value="DNA primase, catalytic core, N-terminal domain"/>
    <property type="match status" value="1"/>
</dbReference>
<dbReference type="Pfam" id="PF13155">
    <property type="entry name" value="Toprim_2"/>
    <property type="match status" value="1"/>
</dbReference>
<dbReference type="InterPro" id="IPR037068">
    <property type="entry name" value="DNA_primase_core_N_sf"/>
</dbReference>
<dbReference type="InterPro" id="IPR013173">
    <property type="entry name" value="DNA_primase_DnaG_DnaB-bd_dom"/>
</dbReference>
<evidence type="ECO:0000256" key="6">
    <source>
        <dbReference type="ARBA" id="ARBA00022723"/>
    </source>
</evidence>
<dbReference type="InterPro" id="IPR006295">
    <property type="entry name" value="DNA_primase_DnaG"/>
</dbReference>
<dbReference type="InterPro" id="IPR016136">
    <property type="entry name" value="DNA_helicase_N/primase_C"/>
</dbReference>
<keyword evidence="7 12" id="KW-0863">Zinc-finger</keyword>
<keyword evidence="11 12" id="KW-0804">Transcription</keyword>
<dbReference type="PIRSF" id="PIRSF002811">
    <property type="entry name" value="DnaG"/>
    <property type="match status" value="1"/>
</dbReference>
<keyword evidence="5 12" id="KW-0235">DNA replication</keyword>
<evidence type="ECO:0000256" key="8">
    <source>
        <dbReference type="ARBA" id="ARBA00022833"/>
    </source>
</evidence>
<accession>A0ABX1GBU2</accession>
<protein>
    <recommendedName>
        <fullName evidence="12 13">DNA primase</fullName>
        <ecNumber evidence="12">2.7.7.101</ecNumber>
    </recommendedName>
</protein>
<dbReference type="Gene3D" id="3.40.1360.10">
    <property type="match status" value="1"/>
</dbReference>
<dbReference type="PROSITE" id="PS50880">
    <property type="entry name" value="TOPRIM"/>
    <property type="match status" value="1"/>
</dbReference>
<evidence type="ECO:0000256" key="7">
    <source>
        <dbReference type="ARBA" id="ARBA00022771"/>
    </source>
</evidence>
<keyword evidence="2 12" id="KW-0639">Primosome</keyword>
<dbReference type="Gene3D" id="3.90.580.10">
    <property type="entry name" value="Zinc finger, CHC2-type domain"/>
    <property type="match status" value="1"/>
</dbReference>
<feature type="zinc finger region" description="CHC2-type" evidence="12">
    <location>
        <begin position="42"/>
        <end position="66"/>
    </location>
</feature>
<organism evidence="16 17">
    <name type="scientific">Spongiibacter thalassae</name>
    <dbReference type="NCBI Taxonomy" id="2721624"/>
    <lineage>
        <taxon>Bacteria</taxon>
        <taxon>Pseudomonadati</taxon>
        <taxon>Pseudomonadota</taxon>
        <taxon>Gammaproteobacteria</taxon>
        <taxon>Cellvibrionales</taxon>
        <taxon>Spongiibacteraceae</taxon>
        <taxon>Spongiibacter</taxon>
    </lineage>
</organism>
<dbReference type="InterPro" id="IPR034151">
    <property type="entry name" value="TOPRIM_DnaG_bac"/>
</dbReference>
<evidence type="ECO:0000256" key="14">
    <source>
        <dbReference type="SAM" id="MobiDB-lite"/>
    </source>
</evidence>
<dbReference type="EMBL" id="JAAWWK010000002">
    <property type="protein sequence ID" value="NKI16615.1"/>
    <property type="molecule type" value="Genomic_DNA"/>
</dbReference>
<dbReference type="InterPro" id="IPR019475">
    <property type="entry name" value="DNA_primase_DnaB-bd"/>
</dbReference>
<keyword evidence="8 12" id="KW-0862">Zinc</keyword>
<keyword evidence="10 12" id="KW-0238">DNA-binding</keyword>
<keyword evidence="3 12" id="KW-0808">Transferase</keyword>
<reference evidence="16 17" key="1">
    <citation type="submission" date="2020-04" db="EMBL/GenBank/DDBJ databases">
        <authorList>
            <person name="Yoon J."/>
        </authorList>
    </citation>
    <scope>NUCLEOTIDE SEQUENCE [LARGE SCALE GENOMIC DNA]</scope>
    <source>
        <strain evidence="16 17">KMU-166</strain>
    </source>
</reference>
<comment type="similarity">
    <text evidence="12 13">Belongs to the DnaG primase family.</text>
</comment>
<evidence type="ECO:0000256" key="13">
    <source>
        <dbReference type="PIRNR" id="PIRNR002811"/>
    </source>
</evidence>
<dbReference type="SMART" id="SM00400">
    <property type="entry name" value="ZnF_CHCC"/>
    <property type="match status" value="1"/>
</dbReference>
<dbReference type="InterPro" id="IPR006171">
    <property type="entry name" value="TOPRIM_dom"/>
</dbReference>
<dbReference type="SUPFAM" id="SSF57783">
    <property type="entry name" value="Zinc beta-ribbon"/>
    <property type="match status" value="1"/>
</dbReference>
<keyword evidence="6 12" id="KW-0479">Metal-binding</keyword>
<dbReference type="InterPro" id="IPR036977">
    <property type="entry name" value="DNA_primase_Znf_CHC2"/>
</dbReference>
<dbReference type="HAMAP" id="MF_00974">
    <property type="entry name" value="DNA_primase_DnaG"/>
    <property type="match status" value="1"/>
</dbReference>
<evidence type="ECO:0000259" key="15">
    <source>
        <dbReference type="PROSITE" id="PS50880"/>
    </source>
</evidence>
<sequence>MAAKGRIPQAFIDDLLSRVDIVDIINRRVSLKKTGRNYSARCPFHEEKTPSFSVNPDKQFYYCFGCGAAGNAIGFLMEYDRQDFPSAIDSLAHSAGIEVPREEASPQQIQQQARRKTIFDLMEQIASHYQKALRDHPKAQTAVDYLRKRGLSGQISRDFGIGFAPPGWDNLLKQFGTTEESRQQLLDAGMLIENDDGKLYDRFRERIMFPIRDNRGRVVAFGGRVLGDDKPKYLNSPETDIFHKGRELYGLYEARQFYRKLERVIVVEGYMDVVALAQHGIRCAVATLGTASNSDHLRTVFRYCSEIIFCFDGDEAGRRAAQRALENALPTMEDGRSIRFLFLAEGEDPDDTVRRVGGTGFEALVAQAAPLESHFFDSFAQQFDTNSMEGKARLAKQASPMLAQLPNGVFKELMIEELAKRSGLRRQALEELQREATPPQSAPPRDPDTASRAATDTAPRSGKLIKKLPEGQRDANLFALAMLLYTPGNIAREYSTNHQWDTDIPAAALLHNILDLLRKRPDSTTAMLLGHWHGQKEYQLLTEALKTIELLGPSLDDERAKQAFFDTIDYFERRKDVLQLEEQLKALRDSEEVDKAHRANYAELSDEAKSKLRAIQQLLERKHQR</sequence>
<dbReference type="Gene3D" id="1.10.860.10">
    <property type="entry name" value="DNAb Helicase, Chain A"/>
    <property type="match status" value="1"/>
</dbReference>
<evidence type="ECO:0000256" key="3">
    <source>
        <dbReference type="ARBA" id="ARBA00022679"/>
    </source>
</evidence>
<evidence type="ECO:0000313" key="17">
    <source>
        <dbReference type="Proteomes" id="UP000765845"/>
    </source>
</evidence>
<dbReference type="Pfam" id="PF01807">
    <property type="entry name" value="Zn_ribbon_DnaG"/>
    <property type="match status" value="1"/>
</dbReference>
<dbReference type="InterPro" id="IPR002694">
    <property type="entry name" value="Znf_CHC2"/>
</dbReference>
<dbReference type="Proteomes" id="UP000765845">
    <property type="component" value="Unassembled WGS sequence"/>
</dbReference>